<protein>
    <submittedName>
        <fullName evidence="10">Dye-decolorizing peroxidase</fullName>
        <ecNumber evidence="10">1.11.1.19</ecNumber>
    </submittedName>
</protein>
<comment type="cofactor">
    <cofactor evidence="1">
        <name>heme b</name>
        <dbReference type="ChEBI" id="CHEBI:60344"/>
    </cofactor>
</comment>
<dbReference type="EC" id="1.11.1.19" evidence="10"/>
<evidence type="ECO:0000259" key="9">
    <source>
        <dbReference type="Pfam" id="PF20628"/>
    </source>
</evidence>
<dbReference type="InterPro" id="IPR048328">
    <property type="entry name" value="Dyp_perox_C"/>
</dbReference>
<organism evidence="10">
    <name type="scientific">uncultured fungus</name>
    <dbReference type="NCBI Taxonomy" id="175245"/>
    <lineage>
        <taxon>Eukaryota</taxon>
        <taxon>Fungi</taxon>
        <taxon>environmental samples</taxon>
    </lineage>
</organism>
<feature type="non-terminal residue" evidence="10">
    <location>
        <position position="129"/>
    </location>
</feature>
<evidence type="ECO:0000256" key="7">
    <source>
        <dbReference type="ARBA" id="ARBA00023004"/>
    </source>
</evidence>
<feature type="region of interest" description="Disordered" evidence="8">
    <location>
        <begin position="1"/>
        <end position="21"/>
    </location>
</feature>
<feature type="domain" description="Dyp-type peroxidase C-terminal" evidence="9">
    <location>
        <begin position="4"/>
        <end position="70"/>
    </location>
</feature>
<keyword evidence="3" id="KW-0349">Heme</keyword>
<dbReference type="AlphaFoldDB" id="A0A023H2N7"/>
<reference evidence="10" key="1">
    <citation type="journal article" date="2014" name="PLoS ONE">
        <title>Widespread occurrence of expressed fungal secretory peroxidases in forest soils.</title>
        <authorList>
            <person name="Kellner H."/>
            <person name="Luis P."/>
            <person name="Pecyna M.J."/>
            <person name="Barbi F."/>
            <person name="Kapturska D."/>
            <person name="Kruger D."/>
            <person name="Zak D.R."/>
            <person name="Marmeisse R."/>
            <person name="Vandenbol M."/>
            <person name="Hofrichter M."/>
        </authorList>
    </citation>
    <scope>NUCLEOTIDE SEQUENCE</scope>
</reference>
<keyword evidence="5" id="KW-0732">Signal</keyword>
<dbReference type="PROSITE" id="PS51404">
    <property type="entry name" value="DYP_PEROXIDASE"/>
    <property type="match status" value="1"/>
</dbReference>
<evidence type="ECO:0000256" key="8">
    <source>
        <dbReference type="SAM" id="MobiDB-lite"/>
    </source>
</evidence>
<keyword evidence="4" id="KW-0479">Metal-binding</keyword>
<accession>A0A023H2N7</accession>
<evidence type="ECO:0000256" key="2">
    <source>
        <dbReference type="ARBA" id="ARBA00022559"/>
    </source>
</evidence>
<evidence type="ECO:0000256" key="6">
    <source>
        <dbReference type="ARBA" id="ARBA00023002"/>
    </source>
</evidence>
<evidence type="ECO:0000256" key="5">
    <source>
        <dbReference type="ARBA" id="ARBA00022729"/>
    </source>
</evidence>
<evidence type="ECO:0000256" key="3">
    <source>
        <dbReference type="ARBA" id="ARBA00022617"/>
    </source>
</evidence>
<dbReference type="PANTHER" id="PTHR30521">
    <property type="entry name" value="DEFERROCHELATASE/PEROXIDASE"/>
    <property type="match status" value="1"/>
</dbReference>
<sequence>CPFAAHIRKTNPDRGSPEKTTGRILRRGIPYGTGFVDRGDPRKDGQRGLLFACYQSSIENGFRFIQTQWANKPGFPFESKGTAGVDRIMGNLTGSSDMAVTIAGASTNKPLSFSGPNPFVKSRGGEYFF</sequence>
<feature type="non-terminal residue" evidence="10">
    <location>
        <position position="1"/>
    </location>
</feature>
<dbReference type="GO" id="GO:0005829">
    <property type="term" value="C:cytosol"/>
    <property type="evidence" value="ECO:0007669"/>
    <property type="project" value="TreeGrafter"/>
</dbReference>
<evidence type="ECO:0000256" key="4">
    <source>
        <dbReference type="ARBA" id="ARBA00022723"/>
    </source>
</evidence>
<feature type="compositionally biased region" description="Basic and acidic residues" evidence="8">
    <location>
        <begin position="10"/>
        <end position="21"/>
    </location>
</feature>
<name>A0A023H2N7_9FUNG</name>
<dbReference type="SUPFAM" id="SSF54909">
    <property type="entry name" value="Dimeric alpha+beta barrel"/>
    <property type="match status" value="1"/>
</dbReference>
<evidence type="ECO:0000313" key="10">
    <source>
        <dbReference type="EMBL" id="AFY06739.1"/>
    </source>
</evidence>
<evidence type="ECO:0000256" key="1">
    <source>
        <dbReference type="ARBA" id="ARBA00001970"/>
    </source>
</evidence>
<keyword evidence="2 10" id="KW-0575">Peroxidase</keyword>
<dbReference type="EMBL" id="JQ654400">
    <property type="protein sequence ID" value="AFY06739.1"/>
    <property type="molecule type" value="mRNA"/>
</dbReference>
<dbReference type="PANTHER" id="PTHR30521:SF4">
    <property type="entry name" value="DEFERROCHELATASE"/>
    <property type="match status" value="1"/>
</dbReference>
<dbReference type="GO" id="GO:0046872">
    <property type="term" value="F:metal ion binding"/>
    <property type="evidence" value="ECO:0007669"/>
    <property type="project" value="UniProtKB-KW"/>
</dbReference>
<dbReference type="InterPro" id="IPR011008">
    <property type="entry name" value="Dimeric_a/b-barrel"/>
</dbReference>
<proteinExistence type="evidence at transcript level"/>
<dbReference type="GO" id="GO:0004601">
    <property type="term" value="F:peroxidase activity"/>
    <property type="evidence" value="ECO:0007669"/>
    <property type="project" value="UniProtKB-KW"/>
</dbReference>
<dbReference type="Pfam" id="PF20628">
    <property type="entry name" value="Dyp_perox_C"/>
    <property type="match status" value="1"/>
</dbReference>
<keyword evidence="7" id="KW-0408">Iron</keyword>
<dbReference type="GO" id="GO:0020037">
    <property type="term" value="F:heme binding"/>
    <property type="evidence" value="ECO:0007669"/>
    <property type="project" value="InterPro"/>
</dbReference>
<dbReference type="InterPro" id="IPR006314">
    <property type="entry name" value="Dyp_peroxidase"/>
</dbReference>
<keyword evidence="6 10" id="KW-0560">Oxidoreductase</keyword>